<evidence type="ECO:0000313" key="3">
    <source>
        <dbReference type="EMBL" id="CAE0122769.1"/>
    </source>
</evidence>
<feature type="transmembrane region" description="Helical" evidence="1">
    <location>
        <begin position="99"/>
        <end position="117"/>
    </location>
</feature>
<feature type="chain" id="PRO_5030539414" evidence="2">
    <location>
        <begin position="17"/>
        <end position="119"/>
    </location>
</feature>
<protein>
    <submittedName>
        <fullName evidence="3">Uncharacterized protein</fullName>
    </submittedName>
</protein>
<keyword evidence="2" id="KW-0732">Signal</keyword>
<feature type="signal peptide" evidence="2">
    <location>
        <begin position="1"/>
        <end position="16"/>
    </location>
</feature>
<keyword evidence="1" id="KW-1133">Transmembrane helix</keyword>
<evidence type="ECO:0000256" key="1">
    <source>
        <dbReference type="SAM" id="Phobius"/>
    </source>
</evidence>
<sequence>MLRLILALMLLQVVAALQLSPALRPAAIQRPMMRHAMQAEGEPVVKAEDAAEGVAEDGADFYDDDKPIIEKPPVSNAMRERLINEARGVGADPNSKSPFLPVFFGVGVFVVLGALAVNM</sequence>
<keyword evidence="1" id="KW-0812">Transmembrane</keyword>
<accession>A0A7S3B501</accession>
<dbReference type="EMBL" id="HBHX01042319">
    <property type="protein sequence ID" value="CAE0122769.1"/>
    <property type="molecule type" value="Transcribed_RNA"/>
</dbReference>
<name>A0A7S3B501_9EUKA</name>
<organism evidence="3">
    <name type="scientific">Haptolina ericina</name>
    <dbReference type="NCBI Taxonomy" id="156174"/>
    <lineage>
        <taxon>Eukaryota</taxon>
        <taxon>Haptista</taxon>
        <taxon>Haptophyta</taxon>
        <taxon>Prymnesiophyceae</taxon>
        <taxon>Prymnesiales</taxon>
        <taxon>Prymnesiaceae</taxon>
        <taxon>Haptolina</taxon>
    </lineage>
</organism>
<proteinExistence type="predicted"/>
<keyword evidence="1" id="KW-0472">Membrane</keyword>
<evidence type="ECO:0000256" key="2">
    <source>
        <dbReference type="SAM" id="SignalP"/>
    </source>
</evidence>
<dbReference type="AlphaFoldDB" id="A0A7S3B501"/>
<reference evidence="3" key="1">
    <citation type="submission" date="2021-01" db="EMBL/GenBank/DDBJ databases">
        <authorList>
            <person name="Corre E."/>
            <person name="Pelletier E."/>
            <person name="Niang G."/>
            <person name="Scheremetjew M."/>
            <person name="Finn R."/>
            <person name="Kale V."/>
            <person name="Holt S."/>
            <person name="Cochrane G."/>
            <person name="Meng A."/>
            <person name="Brown T."/>
            <person name="Cohen L."/>
        </authorList>
    </citation>
    <scope>NUCLEOTIDE SEQUENCE</scope>
    <source>
        <strain evidence="3">CCMP281</strain>
    </source>
</reference>
<gene>
    <name evidence="3" type="ORF">HERI1096_LOCUS23470</name>
</gene>